<dbReference type="PROSITE" id="PS50217">
    <property type="entry name" value="BZIP"/>
    <property type="match status" value="1"/>
</dbReference>
<evidence type="ECO:0000259" key="3">
    <source>
        <dbReference type="PROSITE" id="PS50217"/>
    </source>
</evidence>
<dbReference type="OrthoDB" id="158712at2759"/>
<dbReference type="InterPro" id="IPR004827">
    <property type="entry name" value="bZIP"/>
</dbReference>
<feature type="domain" description="BZIP" evidence="3">
    <location>
        <begin position="212"/>
        <end position="248"/>
    </location>
</feature>
<feature type="region of interest" description="Disordered" evidence="2">
    <location>
        <begin position="98"/>
        <end position="124"/>
    </location>
</feature>
<protein>
    <recommendedName>
        <fullName evidence="3">BZIP domain-containing protein</fullName>
    </recommendedName>
</protein>
<feature type="coiled-coil region" evidence="1">
    <location>
        <begin position="202"/>
        <end position="257"/>
    </location>
</feature>
<evidence type="ECO:0000313" key="4">
    <source>
        <dbReference type="EMBL" id="OQR87308.1"/>
    </source>
</evidence>
<evidence type="ECO:0000256" key="2">
    <source>
        <dbReference type="SAM" id="MobiDB-lite"/>
    </source>
</evidence>
<dbReference type="Proteomes" id="UP000243579">
    <property type="component" value="Unassembled WGS sequence"/>
</dbReference>
<proteinExistence type="predicted"/>
<dbReference type="EMBL" id="JNBR01001450">
    <property type="protein sequence ID" value="OQR87308.1"/>
    <property type="molecule type" value="Genomic_DNA"/>
</dbReference>
<dbReference type="Gene3D" id="1.20.5.170">
    <property type="match status" value="1"/>
</dbReference>
<dbReference type="AlphaFoldDB" id="A0A1V9YNG8"/>
<gene>
    <name evidence="4" type="ORF">ACHHYP_09127</name>
</gene>
<name>A0A1V9YNG8_ACHHY</name>
<evidence type="ECO:0000313" key="5">
    <source>
        <dbReference type="Proteomes" id="UP000243579"/>
    </source>
</evidence>
<dbReference type="SUPFAM" id="SSF57959">
    <property type="entry name" value="Leucine zipper domain"/>
    <property type="match status" value="1"/>
</dbReference>
<evidence type="ECO:0000256" key="1">
    <source>
        <dbReference type="SAM" id="Coils"/>
    </source>
</evidence>
<reference evidence="4 5" key="1">
    <citation type="journal article" date="2014" name="Genome Biol. Evol.">
        <title>The secreted proteins of Achlya hypogyna and Thraustotheca clavata identify the ancestral oomycete secretome and reveal gene acquisitions by horizontal gene transfer.</title>
        <authorList>
            <person name="Misner I."/>
            <person name="Blouin N."/>
            <person name="Leonard G."/>
            <person name="Richards T.A."/>
            <person name="Lane C.E."/>
        </authorList>
    </citation>
    <scope>NUCLEOTIDE SEQUENCE [LARGE SCALE GENOMIC DNA]</scope>
    <source>
        <strain evidence="4 5">ATCC 48635</strain>
    </source>
</reference>
<dbReference type="GO" id="GO:0003700">
    <property type="term" value="F:DNA-binding transcription factor activity"/>
    <property type="evidence" value="ECO:0007669"/>
    <property type="project" value="InterPro"/>
</dbReference>
<accession>A0A1V9YNG8</accession>
<sequence length="418" mass="47333">MDPYQQQHLQQQRSLNLQRQHMMERNGGAAMGGMYGQPPPHAMPMQMHHGYGMQMPPTHGNPGMMYSDDVSSYLPPSNMGMNPGMTAPGYGYNTGYNSAPPMERDDGDLDRNGGKRHAPKGQWKTPPQMLYMKEKTKTTVPEPSSPRGGAYPDDSIVTPQQFAEGTQGLTLDTTLLAKMTGKDASQIGPEQIRNIMQHPELLSIYQKLQEEEERRQRRLERNRASARLRREKKKGLVETYEMEVSELETILKKVKSHKFGCGNDKLLLEALSGEQKQSVTMTKDTKHHQTSLLLKQHSQNASAIRQANEESWMLTLAATNDPEFLQLKHTLGLTEAQCARLARLKTSVHNESTRLAIVEKCFAALHVHEWLHFPNSEGLKFVQWTRVNKQVIQKLQFVQPPADPKVESGIVFDFPREL</sequence>
<dbReference type="InterPro" id="IPR046347">
    <property type="entry name" value="bZIP_sf"/>
</dbReference>
<comment type="caution">
    <text evidence="4">The sequence shown here is derived from an EMBL/GenBank/DDBJ whole genome shotgun (WGS) entry which is preliminary data.</text>
</comment>
<keyword evidence="5" id="KW-1185">Reference proteome</keyword>
<keyword evidence="1" id="KW-0175">Coiled coil</keyword>
<organism evidence="4 5">
    <name type="scientific">Achlya hypogyna</name>
    <name type="common">Oomycete</name>
    <name type="synonym">Protoachlya hypogyna</name>
    <dbReference type="NCBI Taxonomy" id="1202772"/>
    <lineage>
        <taxon>Eukaryota</taxon>
        <taxon>Sar</taxon>
        <taxon>Stramenopiles</taxon>
        <taxon>Oomycota</taxon>
        <taxon>Saprolegniomycetes</taxon>
        <taxon>Saprolegniales</taxon>
        <taxon>Achlyaceae</taxon>
        <taxon>Achlya</taxon>
    </lineage>
</organism>